<feature type="compositionally biased region" description="Polar residues" evidence="1">
    <location>
        <begin position="28"/>
        <end position="40"/>
    </location>
</feature>
<organism evidence="2 3">
    <name type="scientific">Racocetra fulgida</name>
    <dbReference type="NCBI Taxonomy" id="60492"/>
    <lineage>
        <taxon>Eukaryota</taxon>
        <taxon>Fungi</taxon>
        <taxon>Fungi incertae sedis</taxon>
        <taxon>Mucoromycota</taxon>
        <taxon>Glomeromycotina</taxon>
        <taxon>Glomeromycetes</taxon>
        <taxon>Diversisporales</taxon>
        <taxon>Gigasporaceae</taxon>
        <taxon>Racocetra</taxon>
    </lineage>
</organism>
<keyword evidence="3" id="KW-1185">Reference proteome</keyword>
<dbReference type="Proteomes" id="UP000789396">
    <property type="component" value="Unassembled WGS sequence"/>
</dbReference>
<comment type="caution">
    <text evidence="2">The sequence shown here is derived from an EMBL/GenBank/DDBJ whole genome shotgun (WGS) entry which is preliminary data.</text>
</comment>
<sequence>MPLINYATKRQHHQMTPKNADAKKATPKNDNTTALETMTPKNDDTNDE</sequence>
<feature type="non-terminal residue" evidence="2">
    <location>
        <position position="48"/>
    </location>
</feature>
<reference evidence="2" key="1">
    <citation type="submission" date="2021-06" db="EMBL/GenBank/DDBJ databases">
        <authorList>
            <person name="Kallberg Y."/>
            <person name="Tangrot J."/>
            <person name="Rosling A."/>
        </authorList>
    </citation>
    <scope>NUCLEOTIDE SEQUENCE</scope>
    <source>
        <strain evidence="2">IN212</strain>
    </source>
</reference>
<accession>A0A9N9HV85</accession>
<dbReference type="AlphaFoldDB" id="A0A9N9HV85"/>
<evidence type="ECO:0000313" key="2">
    <source>
        <dbReference type="EMBL" id="CAG8706877.1"/>
    </source>
</evidence>
<name>A0A9N9HV85_9GLOM</name>
<evidence type="ECO:0000256" key="1">
    <source>
        <dbReference type="SAM" id="MobiDB-lite"/>
    </source>
</evidence>
<dbReference type="EMBL" id="CAJVPZ010021503">
    <property type="protein sequence ID" value="CAG8706877.1"/>
    <property type="molecule type" value="Genomic_DNA"/>
</dbReference>
<gene>
    <name evidence="2" type="ORF">RFULGI_LOCUS10649</name>
</gene>
<proteinExistence type="predicted"/>
<evidence type="ECO:0000313" key="3">
    <source>
        <dbReference type="Proteomes" id="UP000789396"/>
    </source>
</evidence>
<protein>
    <submittedName>
        <fullName evidence="2">13993_t:CDS:1</fullName>
    </submittedName>
</protein>
<feature type="region of interest" description="Disordered" evidence="1">
    <location>
        <begin position="1"/>
        <end position="48"/>
    </location>
</feature>